<gene>
    <name evidence="2" type="ORF">JHT90_08325</name>
</gene>
<sequence>MTTAFSTTTLNTARLLLRPLVAQDAHDLYKIMFDTEVLRYWKTDPIKCIERAYKVIDEANKAMKAETQLSLGIIRKSDNKLIGTCLLFNIQKNAKRAEIGYGLATHAWNKGYMREALYAFLSFAFDNLHLNRIEAEIDPHDDSSAKILGHLGFHKDGYLKQRWIIHGEHCDSELYGLLAEDWAIRKKQNKVA</sequence>
<dbReference type="EMBL" id="CP067393">
    <property type="protein sequence ID" value="QQP84430.1"/>
    <property type="molecule type" value="Genomic_DNA"/>
</dbReference>
<proteinExistence type="predicted"/>
<organism evidence="2 3">
    <name type="scientific">Entomomonas asaccharolytica</name>
    <dbReference type="NCBI Taxonomy" id="2785331"/>
    <lineage>
        <taxon>Bacteria</taxon>
        <taxon>Pseudomonadati</taxon>
        <taxon>Pseudomonadota</taxon>
        <taxon>Gammaproteobacteria</taxon>
        <taxon>Pseudomonadales</taxon>
        <taxon>Pseudomonadaceae</taxon>
        <taxon>Entomomonas</taxon>
    </lineage>
</organism>
<dbReference type="Pfam" id="PF13302">
    <property type="entry name" value="Acetyltransf_3"/>
    <property type="match status" value="1"/>
</dbReference>
<dbReference type="InterPro" id="IPR016181">
    <property type="entry name" value="Acyl_CoA_acyltransferase"/>
</dbReference>
<dbReference type="SUPFAM" id="SSF55729">
    <property type="entry name" value="Acyl-CoA N-acyltransferases (Nat)"/>
    <property type="match status" value="1"/>
</dbReference>
<dbReference type="RefSeq" id="WP_201090328.1">
    <property type="nucleotide sequence ID" value="NZ_CP067393.1"/>
</dbReference>
<dbReference type="Proteomes" id="UP000595278">
    <property type="component" value="Chromosome"/>
</dbReference>
<dbReference type="Gene3D" id="3.40.630.30">
    <property type="match status" value="1"/>
</dbReference>
<dbReference type="PANTHER" id="PTHR43792">
    <property type="entry name" value="GNAT FAMILY, PUTATIVE (AFU_ORTHOLOGUE AFUA_3G00765)-RELATED-RELATED"/>
    <property type="match status" value="1"/>
</dbReference>
<dbReference type="GO" id="GO:0016747">
    <property type="term" value="F:acyltransferase activity, transferring groups other than amino-acyl groups"/>
    <property type="evidence" value="ECO:0007669"/>
    <property type="project" value="InterPro"/>
</dbReference>
<dbReference type="KEGG" id="eaz:JHT90_08325"/>
<evidence type="ECO:0000313" key="3">
    <source>
        <dbReference type="Proteomes" id="UP000595278"/>
    </source>
</evidence>
<reference evidence="2 3" key="1">
    <citation type="submission" date="2021-01" db="EMBL/GenBank/DDBJ databases">
        <title>Entomomonas sp. F2A isolated from a house cricket (Acheta domesticus).</title>
        <authorList>
            <person name="Spergser J."/>
            <person name="Busse H.-J."/>
        </authorList>
    </citation>
    <scope>NUCLEOTIDE SEQUENCE [LARGE SCALE GENOMIC DNA]</scope>
    <source>
        <strain evidence="2 3">F2A</strain>
    </source>
</reference>
<protein>
    <submittedName>
        <fullName evidence="2">GNAT family N-acetyltransferase</fullName>
    </submittedName>
</protein>
<dbReference type="PROSITE" id="PS51186">
    <property type="entry name" value="GNAT"/>
    <property type="match status" value="1"/>
</dbReference>
<accession>A0A974ND69</accession>
<keyword evidence="3" id="KW-1185">Reference proteome</keyword>
<name>A0A974ND69_9GAMM</name>
<dbReference type="AlphaFoldDB" id="A0A974ND69"/>
<feature type="domain" description="N-acetyltransferase" evidence="1">
    <location>
        <begin position="15"/>
        <end position="180"/>
    </location>
</feature>
<dbReference type="InterPro" id="IPR000182">
    <property type="entry name" value="GNAT_dom"/>
</dbReference>
<evidence type="ECO:0000259" key="1">
    <source>
        <dbReference type="PROSITE" id="PS51186"/>
    </source>
</evidence>
<dbReference type="InterPro" id="IPR051531">
    <property type="entry name" value="N-acetyltransferase"/>
</dbReference>
<evidence type="ECO:0000313" key="2">
    <source>
        <dbReference type="EMBL" id="QQP84430.1"/>
    </source>
</evidence>